<organism evidence="2">
    <name type="scientific">Ananas comosus var. bracteatus</name>
    <name type="common">red pineapple</name>
    <dbReference type="NCBI Taxonomy" id="296719"/>
    <lineage>
        <taxon>Eukaryota</taxon>
        <taxon>Viridiplantae</taxon>
        <taxon>Streptophyta</taxon>
        <taxon>Embryophyta</taxon>
        <taxon>Tracheophyta</taxon>
        <taxon>Spermatophyta</taxon>
        <taxon>Magnoliopsida</taxon>
        <taxon>Liliopsida</taxon>
        <taxon>Poales</taxon>
        <taxon>Bromeliaceae</taxon>
        <taxon>Bromelioideae</taxon>
        <taxon>Ananas</taxon>
    </lineage>
</organism>
<keyword evidence="1" id="KW-1133">Transmembrane helix</keyword>
<evidence type="ECO:0000313" key="2">
    <source>
        <dbReference type="EMBL" id="CAD1843380.1"/>
    </source>
</evidence>
<proteinExistence type="predicted"/>
<name>A0A6V7QJR7_ANACO</name>
<sequence length="141" mass="16651">MRRNKSYRQNSFNDVLIFFVAAVLDDGFLRLRQLKSKLLRFQMRSKTLRIALFISSAPSARSAKNIESFRTDAMIPPLGGWDTLLNKNKRIKQVLFPKEAINEHVNFYVFYINSSLLYLMCLFFFDHVEEGEFHLWNGNTY</sequence>
<protein>
    <submittedName>
        <fullName evidence="2">Uncharacterized protein</fullName>
    </submittedName>
</protein>
<dbReference type="AlphaFoldDB" id="A0A6V7QJR7"/>
<reference evidence="2" key="1">
    <citation type="submission" date="2020-07" db="EMBL/GenBank/DDBJ databases">
        <authorList>
            <person name="Lin J."/>
        </authorList>
    </citation>
    <scope>NUCLEOTIDE SEQUENCE</scope>
</reference>
<feature type="transmembrane region" description="Helical" evidence="1">
    <location>
        <begin position="105"/>
        <end position="125"/>
    </location>
</feature>
<dbReference type="EMBL" id="LR862136">
    <property type="protein sequence ID" value="CAD1843380.1"/>
    <property type="molecule type" value="Genomic_DNA"/>
</dbReference>
<accession>A0A6V7QJR7</accession>
<keyword evidence="1" id="KW-0812">Transmembrane</keyword>
<evidence type="ECO:0000256" key="1">
    <source>
        <dbReference type="SAM" id="Phobius"/>
    </source>
</evidence>
<gene>
    <name evidence="2" type="ORF">CB5_LOCUS26591</name>
</gene>
<keyword evidence="1" id="KW-0472">Membrane</keyword>